<dbReference type="EMBL" id="JAEUBD010001504">
    <property type="protein sequence ID" value="KAH3659791.1"/>
    <property type="molecule type" value="Genomic_DNA"/>
</dbReference>
<evidence type="ECO:0000256" key="1">
    <source>
        <dbReference type="SAM" id="MobiDB-lite"/>
    </source>
</evidence>
<feature type="chain" id="PRO_5040115017" evidence="2">
    <location>
        <begin position="19"/>
        <end position="156"/>
    </location>
</feature>
<dbReference type="AlphaFoldDB" id="A0A9P8SYX4"/>
<evidence type="ECO:0000256" key="2">
    <source>
        <dbReference type="SAM" id="SignalP"/>
    </source>
</evidence>
<reference evidence="3" key="1">
    <citation type="journal article" date="2021" name="Open Biol.">
        <title>Shared evolutionary footprints suggest mitochondrial oxidative damage underlies multiple complex I losses in fungi.</title>
        <authorList>
            <person name="Schikora-Tamarit M.A."/>
            <person name="Marcet-Houben M."/>
            <person name="Nosek J."/>
            <person name="Gabaldon T."/>
        </authorList>
    </citation>
    <scope>NUCLEOTIDE SEQUENCE</scope>
    <source>
        <strain evidence="3">NCAIM Y.01608</strain>
    </source>
</reference>
<feature type="signal peptide" evidence="2">
    <location>
        <begin position="1"/>
        <end position="18"/>
    </location>
</feature>
<organism evidence="3 4">
    <name type="scientific">Ogataea polymorpha</name>
    <dbReference type="NCBI Taxonomy" id="460523"/>
    <lineage>
        <taxon>Eukaryota</taxon>
        <taxon>Fungi</taxon>
        <taxon>Dikarya</taxon>
        <taxon>Ascomycota</taxon>
        <taxon>Saccharomycotina</taxon>
        <taxon>Pichiomycetes</taxon>
        <taxon>Pichiales</taxon>
        <taxon>Pichiaceae</taxon>
        <taxon>Ogataea</taxon>
    </lineage>
</organism>
<comment type="caution">
    <text evidence="3">The sequence shown here is derived from an EMBL/GenBank/DDBJ whole genome shotgun (WGS) entry which is preliminary data.</text>
</comment>
<evidence type="ECO:0000313" key="4">
    <source>
        <dbReference type="Proteomes" id="UP000788993"/>
    </source>
</evidence>
<dbReference type="Proteomes" id="UP000788993">
    <property type="component" value="Unassembled WGS sequence"/>
</dbReference>
<accession>A0A9P8SYX4</accession>
<gene>
    <name evidence="3" type="ORF">OGATHE_005836</name>
</gene>
<keyword evidence="4" id="KW-1185">Reference proteome</keyword>
<name>A0A9P8SYX4_9ASCO</name>
<keyword evidence="2" id="KW-0732">Signal</keyword>
<sequence>MASKSLLVSFDSFNTVFLLLLVQKPCFNRQVWNVHQRDETQNDSDNPSDNIQHSPGVKRVVAGTVHCKAISDSCSQKRTETLKPPPDTGTHELLALPVPLTGEKNIRWVHEAFENSQDDSTGKKPGSISAGSVTHQHNTPDHDCCSQSFGKRKLLQ</sequence>
<feature type="region of interest" description="Disordered" evidence="1">
    <location>
        <begin position="114"/>
        <end position="156"/>
    </location>
</feature>
<evidence type="ECO:0000313" key="3">
    <source>
        <dbReference type="EMBL" id="KAH3659791.1"/>
    </source>
</evidence>
<reference evidence="3" key="2">
    <citation type="submission" date="2021-01" db="EMBL/GenBank/DDBJ databases">
        <authorList>
            <person name="Schikora-Tamarit M.A."/>
        </authorList>
    </citation>
    <scope>NUCLEOTIDE SEQUENCE</scope>
    <source>
        <strain evidence="3">NCAIM Y.01608</strain>
    </source>
</reference>
<protein>
    <submittedName>
        <fullName evidence="3">Uncharacterized protein</fullName>
    </submittedName>
</protein>
<proteinExistence type="predicted"/>